<dbReference type="FunFam" id="1.10.110.10:FF:000001">
    <property type="entry name" value="Bifunctional inhibitor/lipid-transfer protein/seed storage 2S albumin superfamily protein"/>
    <property type="match status" value="1"/>
</dbReference>
<dbReference type="Pfam" id="PF14368">
    <property type="entry name" value="LTP_2"/>
    <property type="match status" value="1"/>
</dbReference>
<dbReference type="Proteomes" id="UP001558713">
    <property type="component" value="Unassembled WGS sequence"/>
</dbReference>
<evidence type="ECO:0000256" key="7">
    <source>
        <dbReference type="ARBA" id="ARBA00023157"/>
    </source>
</evidence>
<dbReference type="SUPFAM" id="SSF47699">
    <property type="entry name" value="Bifunctional inhibitor/lipid-transfer protein/seed storage 2S albumin"/>
    <property type="match status" value="1"/>
</dbReference>
<accession>A0ABD1ACW8</accession>
<evidence type="ECO:0000313" key="14">
    <source>
        <dbReference type="Proteomes" id="UP001558713"/>
    </source>
</evidence>
<gene>
    <name evidence="13" type="ORF">V5N11_012136</name>
</gene>
<keyword evidence="7" id="KW-1015">Disulfide bond</keyword>
<dbReference type="InterPro" id="IPR043325">
    <property type="entry name" value="LTSS"/>
</dbReference>
<evidence type="ECO:0000256" key="6">
    <source>
        <dbReference type="ARBA" id="ARBA00023136"/>
    </source>
</evidence>
<proteinExistence type="inferred from homology"/>
<evidence type="ECO:0000256" key="2">
    <source>
        <dbReference type="ARBA" id="ARBA00009748"/>
    </source>
</evidence>
<evidence type="ECO:0000256" key="10">
    <source>
        <dbReference type="SAM" id="MobiDB-lite"/>
    </source>
</evidence>
<protein>
    <submittedName>
        <fullName evidence="13">Non-specific lipid transfer protein GPI-anchored 5</fullName>
    </submittedName>
</protein>
<sequence>MKMGMGLVFLTVLMAVMSSTRVSAQSSCTNVLISMAPCLNYITGNSTSPSQQCCRQLGNVVQSSPECLCQALNGGGSQLGFNVNQTQALGLPKACNVQTPPVSSCNTSGGGSNSDSPAESPNSSGPGNGSKTVPVGEGDGSSSDGSSIKFSFPLLAILSAASYIAIF</sequence>
<keyword evidence="3" id="KW-1003">Cell membrane</keyword>
<feature type="compositionally biased region" description="Low complexity" evidence="10">
    <location>
        <begin position="105"/>
        <end position="125"/>
    </location>
</feature>
<feature type="region of interest" description="Disordered" evidence="10">
    <location>
        <begin position="105"/>
        <end position="145"/>
    </location>
</feature>
<keyword evidence="8" id="KW-0325">Glycoprotein</keyword>
<evidence type="ECO:0000256" key="9">
    <source>
        <dbReference type="ARBA" id="ARBA00023288"/>
    </source>
</evidence>
<evidence type="ECO:0000256" key="1">
    <source>
        <dbReference type="ARBA" id="ARBA00004609"/>
    </source>
</evidence>
<organism evidence="13 14">
    <name type="scientific">Cardamine amara subsp. amara</name>
    <dbReference type="NCBI Taxonomy" id="228776"/>
    <lineage>
        <taxon>Eukaryota</taxon>
        <taxon>Viridiplantae</taxon>
        <taxon>Streptophyta</taxon>
        <taxon>Embryophyta</taxon>
        <taxon>Tracheophyta</taxon>
        <taxon>Spermatophyta</taxon>
        <taxon>Magnoliopsida</taxon>
        <taxon>eudicotyledons</taxon>
        <taxon>Gunneridae</taxon>
        <taxon>Pentapetalae</taxon>
        <taxon>rosids</taxon>
        <taxon>malvids</taxon>
        <taxon>Brassicales</taxon>
        <taxon>Brassicaceae</taxon>
        <taxon>Cardamineae</taxon>
        <taxon>Cardamine</taxon>
    </lineage>
</organism>
<keyword evidence="6" id="KW-0472">Membrane</keyword>
<feature type="chain" id="PRO_5044753060" evidence="11">
    <location>
        <begin position="25"/>
        <end position="167"/>
    </location>
</feature>
<evidence type="ECO:0000313" key="13">
    <source>
        <dbReference type="EMBL" id="KAL1197560.1"/>
    </source>
</evidence>
<keyword evidence="14" id="KW-1185">Reference proteome</keyword>
<comment type="similarity">
    <text evidence="2">Belongs to the plant LTP family.</text>
</comment>
<dbReference type="GO" id="GO:0098552">
    <property type="term" value="C:side of membrane"/>
    <property type="evidence" value="ECO:0007669"/>
    <property type="project" value="UniProtKB-KW"/>
</dbReference>
<evidence type="ECO:0000256" key="3">
    <source>
        <dbReference type="ARBA" id="ARBA00022475"/>
    </source>
</evidence>
<comment type="subcellular location">
    <subcellularLocation>
        <location evidence="1">Cell membrane</location>
        <topology evidence="1">Lipid-anchor</topology>
        <topology evidence="1">GPI-anchor</topology>
    </subcellularLocation>
</comment>
<feature type="signal peptide" evidence="11">
    <location>
        <begin position="1"/>
        <end position="24"/>
    </location>
</feature>
<evidence type="ECO:0000256" key="5">
    <source>
        <dbReference type="ARBA" id="ARBA00022729"/>
    </source>
</evidence>
<keyword evidence="9" id="KW-0449">Lipoprotein</keyword>
<dbReference type="GO" id="GO:0005886">
    <property type="term" value="C:plasma membrane"/>
    <property type="evidence" value="ECO:0007669"/>
    <property type="project" value="UniProtKB-SubCell"/>
</dbReference>
<dbReference type="SMART" id="SM00499">
    <property type="entry name" value="AAI"/>
    <property type="match status" value="1"/>
</dbReference>
<dbReference type="PRINTS" id="PR00382">
    <property type="entry name" value="LIPIDTRNSFER"/>
</dbReference>
<keyword evidence="4" id="KW-0336">GPI-anchor</keyword>
<keyword evidence="5 11" id="KW-0732">Signal</keyword>
<name>A0ABD1ACW8_CARAN</name>
<dbReference type="AlphaFoldDB" id="A0ABD1ACW8"/>
<evidence type="ECO:0000256" key="4">
    <source>
        <dbReference type="ARBA" id="ARBA00022622"/>
    </source>
</evidence>
<dbReference type="EMBL" id="JBANAX010000688">
    <property type="protein sequence ID" value="KAL1197560.1"/>
    <property type="molecule type" value="Genomic_DNA"/>
</dbReference>
<reference evidence="13 14" key="1">
    <citation type="submission" date="2024-04" db="EMBL/GenBank/DDBJ databases">
        <title>Genome assembly C_amara_ONT_v2.</title>
        <authorList>
            <person name="Yant L."/>
            <person name="Moore C."/>
            <person name="Slenker M."/>
        </authorList>
    </citation>
    <scope>NUCLEOTIDE SEQUENCE [LARGE SCALE GENOMIC DNA]</scope>
    <source>
        <tissue evidence="13">Leaf</tissue>
    </source>
</reference>
<dbReference type="PANTHER" id="PTHR33044">
    <property type="entry name" value="BIFUNCTIONAL INHIBITOR/LIPID-TRANSFER PROTEIN/SEED STORAGE 2S ALBUMIN SUPERFAMILY PROTEIN-RELATED"/>
    <property type="match status" value="1"/>
</dbReference>
<dbReference type="Gene3D" id="1.10.110.10">
    <property type="entry name" value="Plant lipid-transfer and hydrophobic proteins"/>
    <property type="match status" value="1"/>
</dbReference>
<comment type="caution">
    <text evidence="13">The sequence shown here is derived from an EMBL/GenBank/DDBJ whole genome shotgun (WGS) entry which is preliminary data.</text>
</comment>
<dbReference type="InterPro" id="IPR036312">
    <property type="entry name" value="Bifun_inhib/LTP/seed_sf"/>
</dbReference>
<evidence type="ECO:0000256" key="8">
    <source>
        <dbReference type="ARBA" id="ARBA00023180"/>
    </source>
</evidence>
<evidence type="ECO:0000259" key="12">
    <source>
        <dbReference type="SMART" id="SM00499"/>
    </source>
</evidence>
<dbReference type="CDD" id="cd00010">
    <property type="entry name" value="AAI_LTSS"/>
    <property type="match status" value="1"/>
</dbReference>
<dbReference type="InterPro" id="IPR016140">
    <property type="entry name" value="Bifunc_inhib/LTP/seed_store"/>
</dbReference>
<dbReference type="InterPro" id="IPR000528">
    <property type="entry name" value="Plant_nsLTP"/>
</dbReference>
<evidence type="ECO:0000256" key="11">
    <source>
        <dbReference type="SAM" id="SignalP"/>
    </source>
</evidence>
<feature type="domain" description="Bifunctional inhibitor/plant lipid transfer protein/seed storage helical" evidence="12">
    <location>
        <begin position="28"/>
        <end position="105"/>
    </location>
</feature>